<protein>
    <submittedName>
        <fullName evidence="1">Lipopolysaccharide biosynthesis regulator YciM</fullName>
    </submittedName>
</protein>
<gene>
    <name evidence="1" type="ORF">J2S59_003591</name>
</gene>
<reference evidence="1 2" key="1">
    <citation type="submission" date="2023-07" db="EMBL/GenBank/DDBJ databases">
        <title>Sequencing the genomes of 1000 actinobacteria strains.</title>
        <authorList>
            <person name="Klenk H.-P."/>
        </authorList>
    </citation>
    <scope>NUCLEOTIDE SEQUENCE [LARGE SCALE GENOMIC DNA]</scope>
    <source>
        <strain evidence="1 2">GD13</strain>
    </source>
</reference>
<dbReference type="RefSeq" id="WP_068124185.1">
    <property type="nucleotide sequence ID" value="NZ_CCXJ01000693.1"/>
</dbReference>
<organism evidence="1 2">
    <name type="scientific">Nocardioides massiliensis</name>
    <dbReference type="NCBI Taxonomy" id="1325935"/>
    <lineage>
        <taxon>Bacteria</taxon>
        <taxon>Bacillati</taxon>
        <taxon>Actinomycetota</taxon>
        <taxon>Actinomycetes</taxon>
        <taxon>Propionibacteriales</taxon>
        <taxon>Nocardioidaceae</taxon>
        <taxon>Nocardioides</taxon>
    </lineage>
</organism>
<dbReference type="InterPro" id="IPR009912">
    <property type="entry name" value="DUF1451"/>
</dbReference>
<proteinExistence type="predicted"/>
<evidence type="ECO:0000313" key="2">
    <source>
        <dbReference type="Proteomes" id="UP001240447"/>
    </source>
</evidence>
<evidence type="ECO:0000313" key="1">
    <source>
        <dbReference type="EMBL" id="MDP9823782.1"/>
    </source>
</evidence>
<accession>A0ABT9NTN4</accession>
<sequence>MADPVPAGSDVSAGTYRCTQCGYELDVMSTQHLPPCPSCTNGTWQTVSGGDSVDDPYPDR</sequence>
<comment type="caution">
    <text evidence="1">The sequence shown here is derived from an EMBL/GenBank/DDBJ whole genome shotgun (WGS) entry which is preliminary data.</text>
</comment>
<name>A0ABT9NTN4_9ACTN</name>
<dbReference type="Pfam" id="PF07295">
    <property type="entry name" value="DUF1451"/>
    <property type="match status" value="1"/>
</dbReference>
<keyword evidence="2" id="KW-1185">Reference proteome</keyword>
<dbReference type="Proteomes" id="UP001240447">
    <property type="component" value="Unassembled WGS sequence"/>
</dbReference>
<dbReference type="EMBL" id="JAUSQM010000001">
    <property type="protein sequence ID" value="MDP9823782.1"/>
    <property type="molecule type" value="Genomic_DNA"/>
</dbReference>